<dbReference type="EMBL" id="UINC01175464">
    <property type="protein sequence ID" value="SVD82103.1"/>
    <property type="molecule type" value="Genomic_DNA"/>
</dbReference>
<accession>A0A382YFP5</accession>
<proteinExistence type="predicted"/>
<gene>
    <name evidence="1" type="ORF">METZ01_LOCUS434957</name>
</gene>
<reference evidence="1" key="1">
    <citation type="submission" date="2018-05" db="EMBL/GenBank/DDBJ databases">
        <authorList>
            <person name="Lanie J.A."/>
            <person name="Ng W.-L."/>
            <person name="Kazmierczak K.M."/>
            <person name="Andrzejewski T.M."/>
            <person name="Davidsen T.M."/>
            <person name="Wayne K.J."/>
            <person name="Tettelin H."/>
            <person name="Glass J.I."/>
            <person name="Rusch D."/>
            <person name="Podicherti R."/>
            <person name="Tsui H.-C.T."/>
            <person name="Winkler M.E."/>
        </authorList>
    </citation>
    <scope>NUCLEOTIDE SEQUENCE</scope>
</reference>
<dbReference type="AlphaFoldDB" id="A0A382YFP5"/>
<name>A0A382YFP5_9ZZZZ</name>
<evidence type="ECO:0000313" key="1">
    <source>
        <dbReference type="EMBL" id="SVD82103.1"/>
    </source>
</evidence>
<protein>
    <submittedName>
        <fullName evidence="1">Uncharacterized protein</fullName>
    </submittedName>
</protein>
<organism evidence="1">
    <name type="scientific">marine metagenome</name>
    <dbReference type="NCBI Taxonomy" id="408172"/>
    <lineage>
        <taxon>unclassified sequences</taxon>
        <taxon>metagenomes</taxon>
        <taxon>ecological metagenomes</taxon>
    </lineage>
</organism>
<sequence length="27" mass="3096">MHNQLQMSSHHVIILKTLSTANLIHDI</sequence>